<evidence type="ECO:0000313" key="3">
    <source>
        <dbReference type="Proteomes" id="UP000249130"/>
    </source>
</evidence>
<protein>
    <submittedName>
        <fullName evidence="2">Uncharacterized protein</fullName>
    </submittedName>
</protein>
<feature type="transmembrane region" description="Helical" evidence="1">
    <location>
        <begin position="51"/>
        <end position="69"/>
    </location>
</feature>
<dbReference type="RefSeq" id="WP_111418454.1">
    <property type="nucleotide sequence ID" value="NZ_NPEX01000036.1"/>
</dbReference>
<gene>
    <name evidence="2" type="ORF">CH341_07700</name>
</gene>
<sequence length="146" mass="15875">MPDRSPYIQARMTEWLLASLMISWGIAVALPGETLGLSGFRLLVLIAPEPVWAAVSIAIGAMRMTALWINGRWRRSPLLRAGGAAWGLGWWLGLWWLLWAGADPGTTPSALAFYPVLAVFEAHSVVRGAGDSYRSGALGRWRITSG</sequence>
<evidence type="ECO:0000256" key="1">
    <source>
        <dbReference type="SAM" id="Phobius"/>
    </source>
</evidence>
<feature type="transmembrane region" description="Helical" evidence="1">
    <location>
        <begin position="81"/>
        <end position="99"/>
    </location>
</feature>
<feature type="transmembrane region" description="Helical" evidence="1">
    <location>
        <begin position="12"/>
        <end position="31"/>
    </location>
</feature>
<keyword evidence="1" id="KW-1133">Transmembrane helix</keyword>
<dbReference type="EMBL" id="NPEX01000036">
    <property type="protein sequence ID" value="RAI44692.1"/>
    <property type="molecule type" value="Genomic_DNA"/>
</dbReference>
<name>A0A327L577_9BRAD</name>
<accession>A0A327L577</accession>
<dbReference type="Proteomes" id="UP000249130">
    <property type="component" value="Unassembled WGS sequence"/>
</dbReference>
<keyword evidence="3" id="KW-1185">Reference proteome</keyword>
<comment type="caution">
    <text evidence="2">The sequence shown here is derived from an EMBL/GenBank/DDBJ whole genome shotgun (WGS) entry which is preliminary data.</text>
</comment>
<proteinExistence type="predicted"/>
<reference evidence="2 3" key="1">
    <citation type="submission" date="2017-07" db="EMBL/GenBank/DDBJ databases">
        <title>Draft Genome Sequences of Select Purple Nonsulfur Bacteria.</title>
        <authorList>
            <person name="Lasarre B."/>
            <person name="Mckinlay J.B."/>
        </authorList>
    </citation>
    <scope>NUCLEOTIDE SEQUENCE [LARGE SCALE GENOMIC DNA]</scope>
    <source>
        <strain evidence="2 3">DSM 5909</strain>
    </source>
</reference>
<keyword evidence="1" id="KW-0812">Transmembrane</keyword>
<evidence type="ECO:0000313" key="2">
    <source>
        <dbReference type="EMBL" id="RAI44692.1"/>
    </source>
</evidence>
<organism evidence="2 3">
    <name type="scientific">Rhodoplanes roseus</name>
    <dbReference type="NCBI Taxonomy" id="29409"/>
    <lineage>
        <taxon>Bacteria</taxon>
        <taxon>Pseudomonadati</taxon>
        <taxon>Pseudomonadota</taxon>
        <taxon>Alphaproteobacteria</taxon>
        <taxon>Hyphomicrobiales</taxon>
        <taxon>Nitrobacteraceae</taxon>
        <taxon>Rhodoplanes</taxon>
    </lineage>
</organism>
<dbReference type="OrthoDB" id="7502269at2"/>
<keyword evidence="1" id="KW-0472">Membrane</keyword>
<dbReference type="AlphaFoldDB" id="A0A327L577"/>